<evidence type="ECO:0000256" key="4">
    <source>
        <dbReference type="SAM" id="MobiDB-lite"/>
    </source>
</evidence>
<feature type="domain" description="J" evidence="5">
    <location>
        <begin position="271"/>
        <end position="337"/>
    </location>
</feature>
<organism evidence="6 7">
    <name type="scientific">Cylindrotheca closterium</name>
    <dbReference type="NCBI Taxonomy" id="2856"/>
    <lineage>
        <taxon>Eukaryota</taxon>
        <taxon>Sar</taxon>
        <taxon>Stramenopiles</taxon>
        <taxon>Ochrophyta</taxon>
        <taxon>Bacillariophyta</taxon>
        <taxon>Bacillariophyceae</taxon>
        <taxon>Bacillariophycidae</taxon>
        <taxon>Bacillariales</taxon>
        <taxon>Bacillariaceae</taxon>
        <taxon>Cylindrotheca</taxon>
    </lineage>
</organism>
<evidence type="ECO:0000313" key="6">
    <source>
        <dbReference type="EMBL" id="CAJ1965069.1"/>
    </source>
</evidence>
<dbReference type="PROSITE" id="PS50297">
    <property type="entry name" value="ANK_REP_REGION"/>
    <property type="match status" value="1"/>
</dbReference>
<dbReference type="Proteomes" id="UP001295423">
    <property type="component" value="Unassembled WGS sequence"/>
</dbReference>
<evidence type="ECO:0000256" key="1">
    <source>
        <dbReference type="ARBA" id="ARBA00022737"/>
    </source>
</evidence>
<evidence type="ECO:0000313" key="7">
    <source>
        <dbReference type="Proteomes" id="UP001295423"/>
    </source>
</evidence>
<accession>A0AAD2JMK3</accession>
<feature type="region of interest" description="Disordered" evidence="4">
    <location>
        <begin position="430"/>
        <end position="450"/>
    </location>
</feature>
<dbReference type="PANTHER" id="PTHR24198">
    <property type="entry name" value="ANKYRIN REPEAT AND PROTEIN KINASE DOMAIN-CONTAINING PROTEIN"/>
    <property type="match status" value="1"/>
</dbReference>
<dbReference type="PROSITE" id="PS50088">
    <property type="entry name" value="ANK_REPEAT"/>
    <property type="match status" value="1"/>
</dbReference>
<dbReference type="EMBL" id="CAKOGP040002202">
    <property type="protein sequence ID" value="CAJ1965069.1"/>
    <property type="molecule type" value="Genomic_DNA"/>
</dbReference>
<dbReference type="AlphaFoldDB" id="A0AAD2JMK3"/>
<dbReference type="PANTHER" id="PTHR24198:SF194">
    <property type="entry name" value="INVERSIN-A"/>
    <property type="match status" value="1"/>
</dbReference>
<keyword evidence="2 3" id="KW-0040">ANK repeat</keyword>
<dbReference type="Gene3D" id="1.25.40.20">
    <property type="entry name" value="Ankyrin repeat-containing domain"/>
    <property type="match status" value="2"/>
</dbReference>
<feature type="region of interest" description="Disordered" evidence="4">
    <location>
        <begin position="357"/>
        <end position="384"/>
    </location>
</feature>
<sequence length="504" mass="55715">MEIRAKSDHVCRLLKAATEGDIEVLKSASDDELRSSVCNSGCTALHWAAGTNQVTALQYLILERKLSPNILAVKKSKGRTPLHYACRNGAAEATRFLMDDCQANVHALAKHGVSPFQLAVWQNQLGICQYLVEECGVDPCQVNDFDCGAIHWLGICPVNRANNNTTVSSNGEKCTDKDDGSDLLPLAKWLAKQPGLDYTAKQKQGHTALHKASWGGHISLLRYLKEEHGLWDDSVDDAGNYAADLADMANTTRHTRIAKYLREECSRARAESCSILGIDASCSSPSKIRQAYLKKAHELHPDRNGTVLVDDDQNEDDVTDRFDAVRKAYLHLSEHQGHGTQSNPAHSLNLMLQVSGLDDTDTNKDNKDNDDNDDSEEAGTTNDFVISNSEENCFKARLIAVLLEYGDKGLDLSNVKRKWKQVWPKDPFPEPVAAARSHRGRSSKYSTNNQKKKISMKTFLEEQAGDVVELVQDGSGIRVRPKNCSQQKVALHHNAISKNDVASE</sequence>
<feature type="repeat" description="ANK" evidence="3">
    <location>
        <begin position="77"/>
        <end position="99"/>
    </location>
</feature>
<dbReference type="Pfam" id="PF00226">
    <property type="entry name" value="DnaJ"/>
    <property type="match status" value="1"/>
</dbReference>
<dbReference type="SUPFAM" id="SSF48403">
    <property type="entry name" value="Ankyrin repeat"/>
    <property type="match status" value="1"/>
</dbReference>
<dbReference type="InterPro" id="IPR036770">
    <property type="entry name" value="Ankyrin_rpt-contain_sf"/>
</dbReference>
<keyword evidence="1" id="KW-0677">Repeat</keyword>
<evidence type="ECO:0000256" key="2">
    <source>
        <dbReference type="ARBA" id="ARBA00023043"/>
    </source>
</evidence>
<dbReference type="SMART" id="SM00248">
    <property type="entry name" value="ANK"/>
    <property type="match status" value="4"/>
</dbReference>
<dbReference type="SUPFAM" id="SSF46565">
    <property type="entry name" value="Chaperone J-domain"/>
    <property type="match status" value="1"/>
</dbReference>
<dbReference type="PROSITE" id="PS50076">
    <property type="entry name" value="DNAJ_2"/>
    <property type="match status" value="1"/>
</dbReference>
<dbReference type="Gene3D" id="1.10.287.110">
    <property type="entry name" value="DnaJ domain"/>
    <property type="match status" value="1"/>
</dbReference>
<proteinExistence type="predicted"/>
<reference evidence="6" key="1">
    <citation type="submission" date="2023-08" db="EMBL/GenBank/DDBJ databases">
        <authorList>
            <person name="Audoor S."/>
            <person name="Bilcke G."/>
        </authorList>
    </citation>
    <scope>NUCLEOTIDE SEQUENCE</scope>
</reference>
<comment type="caution">
    <text evidence="6">The sequence shown here is derived from an EMBL/GenBank/DDBJ whole genome shotgun (WGS) entry which is preliminary data.</text>
</comment>
<protein>
    <recommendedName>
        <fullName evidence="5">J domain-containing protein</fullName>
    </recommendedName>
</protein>
<name>A0AAD2JMK3_9STRA</name>
<evidence type="ECO:0000259" key="5">
    <source>
        <dbReference type="PROSITE" id="PS50076"/>
    </source>
</evidence>
<keyword evidence="7" id="KW-1185">Reference proteome</keyword>
<gene>
    <name evidence="6" type="ORF">CYCCA115_LOCUS20933</name>
</gene>
<dbReference type="Pfam" id="PF13637">
    <property type="entry name" value="Ank_4"/>
    <property type="match status" value="2"/>
</dbReference>
<dbReference type="InterPro" id="IPR036869">
    <property type="entry name" value="J_dom_sf"/>
</dbReference>
<dbReference type="InterPro" id="IPR002110">
    <property type="entry name" value="Ankyrin_rpt"/>
</dbReference>
<dbReference type="CDD" id="cd06257">
    <property type="entry name" value="DnaJ"/>
    <property type="match status" value="1"/>
</dbReference>
<dbReference type="InterPro" id="IPR001623">
    <property type="entry name" value="DnaJ_domain"/>
</dbReference>
<evidence type="ECO:0000256" key="3">
    <source>
        <dbReference type="PROSITE-ProRule" id="PRU00023"/>
    </source>
</evidence>
<dbReference type="Pfam" id="PF12796">
    <property type="entry name" value="Ank_2"/>
    <property type="match status" value="1"/>
</dbReference>